<dbReference type="KEGG" id="slp:Slip_0979"/>
<dbReference type="AlphaFoldDB" id="D7CM23"/>
<dbReference type="HOGENOM" id="CLU_048995_3_1_9"/>
<dbReference type="PROSITE" id="PS50851">
    <property type="entry name" value="CHEW"/>
    <property type="match status" value="1"/>
</dbReference>
<dbReference type="Proteomes" id="UP000000378">
    <property type="component" value="Chromosome"/>
</dbReference>
<name>D7CM23_SYNLT</name>
<accession>D7CM23</accession>
<dbReference type="RefSeq" id="WP_013175160.1">
    <property type="nucleotide sequence ID" value="NC_014220.1"/>
</dbReference>
<dbReference type="STRING" id="643648.Slip_0979"/>
<dbReference type="Gene3D" id="2.30.30.40">
    <property type="entry name" value="SH3 Domains"/>
    <property type="match status" value="1"/>
</dbReference>
<reference evidence="2 3" key="2">
    <citation type="journal article" date="2010" name="Stand. Genomic Sci.">
        <title>Complete genome sequence of Syntrophothermus lipocalidus type strain (TGB-C1).</title>
        <authorList>
            <person name="Djao O.D."/>
            <person name="Zhang X."/>
            <person name="Lucas S."/>
            <person name="Lapidus A."/>
            <person name="Del Rio T.G."/>
            <person name="Nolan M."/>
            <person name="Tice H."/>
            <person name="Cheng J.F."/>
            <person name="Han C."/>
            <person name="Tapia R."/>
            <person name="Goodwin L."/>
            <person name="Pitluck S."/>
            <person name="Liolios K."/>
            <person name="Ivanova N."/>
            <person name="Mavromatis K."/>
            <person name="Mikhailova N."/>
            <person name="Ovchinnikova G."/>
            <person name="Pati A."/>
            <person name="Brambilla E."/>
            <person name="Chen A."/>
            <person name="Palaniappan K."/>
            <person name="Land M."/>
            <person name="Hauser L."/>
            <person name="Chang Y.J."/>
            <person name="Jeffries C.D."/>
            <person name="Rohde M."/>
            <person name="Sikorski J."/>
            <person name="Spring S."/>
            <person name="Goker M."/>
            <person name="Detter J.C."/>
            <person name="Woyke T."/>
            <person name="Bristow J."/>
            <person name="Eisen J.A."/>
            <person name="Markowitz V."/>
            <person name="Hugenholtz P."/>
            <person name="Kyrpides N.C."/>
            <person name="Klenk H.P."/>
        </authorList>
    </citation>
    <scope>NUCLEOTIDE SEQUENCE [LARGE SCALE GENOMIC DNA]</scope>
    <source>
        <strain evidence="3">DSM 12680 / TGB-C1</strain>
    </source>
</reference>
<evidence type="ECO:0000313" key="3">
    <source>
        <dbReference type="Proteomes" id="UP000000378"/>
    </source>
</evidence>
<dbReference type="InterPro" id="IPR002545">
    <property type="entry name" value="CheW-lke_dom"/>
</dbReference>
<dbReference type="OrthoDB" id="9794382at2"/>
<dbReference type="EMBL" id="CP002048">
    <property type="protein sequence ID" value="ADI01758.1"/>
    <property type="molecule type" value="Genomic_DNA"/>
</dbReference>
<dbReference type="GO" id="GO:0005829">
    <property type="term" value="C:cytosol"/>
    <property type="evidence" value="ECO:0007669"/>
    <property type="project" value="TreeGrafter"/>
</dbReference>
<dbReference type="GO" id="GO:0006935">
    <property type="term" value="P:chemotaxis"/>
    <property type="evidence" value="ECO:0007669"/>
    <property type="project" value="InterPro"/>
</dbReference>
<proteinExistence type="predicted"/>
<evidence type="ECO:0000259" key="1">
    <source>
        <dbReference type="PROSITE" id="PS50851"/>
    </source>
</evidence>
<dbReference type="SUPFAM" id="SSF50341">
    <property type="entry name" value="CheW-like"/>
    <property type="match status" value="1"/>
</dbReference>
<dbReference type="InterPro" id="IPR039315">
    <property type="entry name" value="CheW"/>
</dbReference>
<protein>
    <submittedName>
        <fullName evidence="2">CheW protein</fullName>
    </submittedName>
</protein>
<dbReference type="SMART" id="SM00260">
    <property type="entry name" value="CheW"/>
    <property type="match status" value="1"/>
</dbReference>
<dbReference type="PANTHER" id="PTHR22617:SF23">
    <property type="entry name" value="CHEMOTAXIS PROTEIN CHEW"/>
    <property type="match status" value="1"/>
</dbReference>
<keyword evidence="3" id="KW-1185">Reference proteome</keyword>
<dbReference type="PANTHER" id="PTHR22617">
    <property type="entry name" value="CHEMOTAXIS SENSOR HISTIDINE KINASE-RELATED"/>
    <property type="match status" value="1"/>
</dbReference>
<organism evidence="2 3">
    <name type="scientific">Syntrophothermus lipocalidus (strain DSM 12680 / TGB-C1)</name>
    <dbReference type="NCBI Taxonomy" id="643648"/>
    <lineage>
        <taxon>Bacteria</taxon>
        <taxon>Bacillati</taxon>
        <taxon>Bacillota</taxon>
        <taxon>Clostridia</taxon>
        <taxon>Eubacteriales</taxon>
        <taxon>Syntrophomonadaceae</taxon>
        <taxon>Syntrophothermus</taxon>
    </lineage>
</organism>
<reference evidence="3" key="1">
    <citation type="journal article" date="2010" name="Stand. Genomic Sci.">
        <title>Complete genome sequence of Syntrophothermus lipocalidus type strain (TGB-C1T).</title>
        <authorList>
            <consortium name="US DOE Joint Genome Institute (JGI-PGF)"/>
            <person name="Djao O."/>
            <person name="Zhang X."/>
            <person name="Lucas S."/>
            <person name="Lapidus A."/>
            <person name="Glavina Del Rio T."/>
            <person name="Nolan M."/>
            <person name="Tice H."/>
            <person name="Cheng J."/>
            <person name="Han C."/>
            <person name="Tapia R."/>
            <person name="Goodwin L."/>
            <person name="Pitluck S."/>
            <person name="Liolios K."/>
            <person name="Ivanova N."/>
            <person name="Mavromatis K."/>
            <person name="Mikhailova N."/>
            <person name="Ovchinnikova G."/>
            <person name="Pati A."/>
            <person name="Brambilla E."/>
            <person name="Chen A."/>
            <person name="Palaniappan K."/>
            <person name="Land M."/>
            <person name="Hauser L."/>
            <person name="Chang Y."/>
            <person name="Jeffries C."/>
            <person name="Rohde M."/>
            <person name="Sikorski J."/>
            <person name="Spring S."/>
            <person name="Goker M."/>
            <person name="Detter J."/>
            <person name="Woyke T."/>
            <person name="Bristow J."/>
            <person name="Eisen J."/>
            <person name="Markowitz V."/>
            <person name="Hugenholtz P."/>
            <person name="Kyrpides N."/>
            <person name="Klenk H."/>
        </authorList>
    </citation>
    <scope>NUCLEOTIDE SEQUENCE [LARGE SCALE GENOMIC DNA]</scope>
    <source>
        <strain evidence="3">DSM 12680 / TGB-C1</strain>
    </source>
</reference>
<gene>
    <name evidence="2" type="ordered locus">Slip_0979</name>
</gene>
<dbReference type="InterPro" id="IPR036061">
    <property type="entry name" value="CheW-like_dom_sf"/>
</dbReference>
<dbReference type="GO" id="GO:0007165">
    <property type="term" value="P:signal transduction"/>
    <property type="evidence" value="ECO:0007669"/>
    <property type="project" value="InterPro"/>
</dbReference>
<evidence type="ECO:0000313" key="2">
    <source>
        <dbReference type="EMBL" id="ADI01758.1"/>
    </source>
</evidence>
<dbReference type="Pfam" id="PF01584">
    <property type="entry name" value="CheW"/>
    <property type="match status" value="1"/>
</dbReference>
<feature type="domain" description="CheW-like" evidence="1">
    <location>
        <begin position="15"/>
        <end position="152"/>
    </location>
</feature>
<dbReference type="Gene3D" id="2.40.50.180">
    <property type="entry name" value="CheA-289, Domain 4"/>
    <property type="match status" value="1"/>
</dbReference>
<sequence length="152" mass="17081">MELLAENQNATSTEEIQVVVFKLGQEEYAVDILSVQEINKLLRVTRVPKAPYCIEGVINLRGNVIPLINLHKRFGLGKLEKTEETRIIVFEYQDIRAGIIVDEVTEVSRLKVTDIEQASRVYGSLDADFISGVGKMDGRLIILLNLAKLLEI</sequence>
<dbReference type="CDD" id="cd00732">
    <property type="entry name" value="CheW"/>
    <property type="match status" value="1"/>
</dbReference>
<dbReference type="eggNOG" id="COG0835">
    <property type="taxonomic scope" value="Bacteria"/>
</dbReference>